<keyword evidence="3" id="KW-1185">Reference proteome</keyword>
<evidence type="ECO:0000313" key="2">
    <source>
        <dbReference type="EMBL" id="GAA4043696.1"/>
    </source>
</evidence>
<proteinExistence type="predicted"/>
<dbReference type="EMBL" id="BAAAZY010000005">
    <property type="protein sequence ID" value="GAA4043696.1"/>
    <property type="molecule type" value="Genomic_DNA"/>
</dbReference>
<name>A0ABP7UHR6_9ACTN</name>
<gene>
    <name evidence="2" type="ORF">GCM10022233_11130</name>
</gene>
<feature type="compositionally biased region" description="Basic and acidic residues" evidence="1">
    <location>
        <begin position="36"/>
        <end position="52"/>
    </location>
</feature>
<sequence length="78" mass="7921">MLTGGGETAGLRDAGVLDREVLVSVRGGRGGGGGHGGERPHEKDPGKRREQSAHAPKPAIPAGFTSWAGLTEIHGDIA</sequence>
<accession>A0ABP7UHR6</accession>
<organism evidence="2 3">
    <name type="scientific">Streptomyces shaanxiensis</name>
    <dbReference type="NCBI Taxonomy" id="653357"/>
    <lineage>
        <taxon>Bacteria</taxon>
        <taxon>Bacillati</taxon>
        <taxon>Actinomycetota</taxon>
        <taxon>Actinomycetes</taxon>
        <taxon>Kitasatosporales</taxon>
        <taxon>Streptomycetaceae</taxon>
        <taxon>Streptomyces</taxon>
    </lineage>
</organism>
<evidence type="ECO:0000313" key="3">
    <source>
        <dbReference type="Proteomes" id="UP001499984"/>
    </source>
</evidence>
<evidence type="ECO:0000256" key="1">
    <source>
        <dbReference type="SAM" id="MobiDB-lite"/>
    </source>
</evidence>
<dbReference type="Proteomes" id="UP001499984">
    <property type="component" value="Unassembled WGS sequence"/>
</dbReference>
<feature type="region of interest" description="Disordered" evidence="1">
    <location>
        <begin position="24"/>
        <end position="66"/>
    </location>
</feature>
<protein>
    <submittedName>
        <fullName evidence="2">Uncharacterized protein</fullName>
    </submittedName>
</protein>
<comment type="caution">
    <text evidence="2">The sequence shown here is derived from an EMBL/GenBank/DDBJ whole genome shotgun (WGS) entry which is preliminary data.</text>
</comment>
<reference evidence="3" key="1">
    <citation type="journal article" date="2019" name="Int. J. Syst. Evol. Microbiol.">
        <title>The Global Catalogue of Microorganisms (GCM) 10K type strain sequencing project: providing services to taxonomists for standard genome sequencing and annotation.</title>
        <authorList>
            <consortium name="The Broad Institute Genomics Platform"/>
            <consortium name="The Broad Institute Genome Sequencing Center for Infectious Disease"/>
            <person name="Wu L."/>
            <person name="Ma J."/>
        </authorList>
    </citation>
    <scope>NUCLEOTIDE SEQUENCE [LARGE SCALE GENOMIC DNA]</scope>
    <source>
        <strain evidence="3">JCM 16925</strain>
    </source>
</reference>